<dbReference type="Proteomes" id="UP000037035">
    <property type="component" value="Unassembled WGS sequence"/>
</dbReference>
<dbReference type="EMBL" id="LAVV01014605">
    <property type="protein sequence ID" value="KNZ44598.1"/>
    <property type="molecule type" value="Genomic_DNA"/>
</dbReference>
<name>A0A0L6U7S7_9BASI</name>
<comment type="caution">
    <text evidence="2">The sequence shown here is derived from an EMBL/GenBank/DDBJ whole genome shotgun (WGS) entry which is preliminary data.</text>
</comment>
<feature type="region of interest" description="Disordered" evidence="1">
    <location>
        <begin position="60"/>
        <end position="120"/>
    </location>
</feature>
<evidence type="ECO:0000313" key="2">
    <source>
        <dbReference type="EMBL" id="KNZ44598.1"/>
    </source>
</evidence>
<feature type="region of interest" description="Disordered" evidence="1">
    <location>
        <begin position="169"/>
        <end position="194"/>
    </location>
</feature>
<accession>A0A0L6U7S7</accession>
<feature type="region of interest" description="Disordered" evidence="1">
    <location>
        <begin position="999"/>
        <end position="1079"/>
    </location>
</feature>
<dbReference type="STRING" id="27349.A0A0L6U7S7"/>
<proteinExistence type="predicted"/>
<feature type="compositionally biased region" description="Polar residues" evidence="1">
    <location>
        <begin position="79"/>
        <end position="105"/>
    </location>
</feature>
<dbReference type="VEuPathDB" id="FungiDB:VP01_8g18"/>
<evidence type="ECO:0000313" key="3">
    <source>
        <dbReference type="Proteomes" id="UP000037035"/>
    </source>
</evidence>
<feature type="compositionally biased region" description="Low complexity" evidence="1">
    <location>
        <begin position="1000"/>
        <end position="1032"/>
    </location>
</feature>
<sequence length="1079" mass="117095">MITDFHLSELDNNFNAFREALTREPKQQEQLNHLKHQLIKSINNASQPFLLKLKLERKRSRQRLDNDSHNNPKAARSHASINSSAGLLSRRTSQVTIDTSPSTNPLAEFLSPPTTSQSTNYHHYQLTSESPLHPSCYSSIQETPLISPHDLSLTSSENSISTLLTHSTTNSLPTATETPTLTTPSELSNTGNSNSLHVQLSDIISDLSYQQQQLPDHENLTSNSTIDLDLPMARPSTLNSPEILDSNDHQLSLIPSDQQVDLHPCSMIAADPNDHKLPQTTYNFSSSSLIPVGRRIDLSSLPCSLPRLSSTSTLGLQSEPLQDEMMRDSMVTDQITMQPEPSLSSESMSLNSLSDRPPTTTRSRAGTTESQRPSTSFPTGDEDINSTMIEDTLMDMSSSNEPSAQIPLHSIAPPPASLSTSVMPPLTKANTLISSTTSSFPLHTTTDEHLPSLNPPRVPSPPVNRQMGAASAGVGHELAAQFDPIFTNWLGRLCSDLDMKDSKGEPIHQTLMARKMQRLEESADFRPFKFRIQAFTNSFFEELVRHGFHEKDLPMKKVRQYLWSQSCISRFNEEGKKANAMAYNVSRSKGNHVWHIEAKKMMNGQWSFLHFQRKIIGTPPPEAYSGIKWSWTAKVWDPQCSAQNIQATFSSPDLPAWLSWKGNLLTGVPTHDLIDGIRSTSYSQIPSLSRTDSSESVPISSPSLEDPPRPGQAAFEGILTDACLMHDLEVVLKQQDKSLEFDSAHAADVLNGMMSNTPPPTTTEDVVGVLGKLSDNNNSNVHQASVVPPKCQSIDISSSSNHPLALHLDHQPMGLGGTMGQPGNSMAGEGQMTGLSELGMMIPPNSSLRTLEADGLSSTATGMIVDVSTMQTDMMPDGMISPTQLIAHPVLKAPSAGEMRVRLSNGTNADLVAPPTSSCTVTVPSANLPSVAAARMIEEAVVQQQHAVALHQARLQSVRENLMSPDSFISDSAGNLIRTAIVSDDPFARQFAADVLAPMTSPSSSSVAPTTTTTTTTTTTPAAGSGTASNTSDIPTNKTVPDHPSSMAVPCTTPRLMTTSSHSTISFNPDLDPRRLPPP</sequence>
<gene>
    <name evidence="2" type="ORF">VP01_8g18</name>
</gene>
<reference evidence="2 3" key="1">
    <citation type="submission" date="2015-08" db="EMBL/GenBank/DDBJ databases">
        <title>Next Generation Sequencing and Analysis of the Genome of Puccinia sorghi L Schw, the Causal Agent of Maize Common Rust.</title>
        <authorList>
            <person name="Rochi L."/>
            <person name="Burguener G."/>
            <person name="Darino M."/>
            <person name="Turjanski A."/>
            <person name="Kreff E."/>
            <person name="Dieguez M.J."/>
            <person name="Sacco F."/>
        </authorList>
    </citation>
    <scope>NUCLEOTIDE SEQUENCE [LARGE SCALE GENOMIC DNA]</scope>
    <source>
        <strain evidence="2 3">RO10H11247</strain>
    </source>
</reference>
<dbReference type="AlphaFoldDB" id="A0A0L6U7S7"/>
<protein>
    <submittedName>
        <fullName evidence="2">Uncharacterized protein</fullName>
    </submittedName>
</protein>
<dbReference type="OrthoDB" id="5593376at2759"/>
<keyword evidence="3" id="KW-1185">Reference proteome</keyword>
<feature type="compositionally biased region" description="Polar residues" evidence="1">
    <location>
        <begin position="1055"/>
        <end position="1067"/>
    </location>
</feature>
<feature type="region of interest" description="Disordered" evidence="1">
    <location>
        <begin position="337"/>
        <end position="384"/>
    </location>
</feature>
<feature type="compositionally biased region" description="Low complexity" evidence="1">
    <location>
        <begin position="342"/>
        <end position="354"/>
    </location>
</feature>
<evidence type="ECO:0000256" key="1">
    <source>
        <dbReference type="SAM" id="MobiDB-lite"/>
    </source>
</evidence>
<organism evidence="2 3">
    <name type="scientific">Puccinia sorghi</name>
    <dbReference type="NCBI Taxonomy" id="27349"/>
    <lineage>
        <taxon>Eukaryota</taxon>
        <taxon>Fungi</taxon>
        <taxon>Dikarya</taxon>
        <taxon>Basidiomycota</taxon>
        <taxon>Pucciniomycotina</taxon>
        <taxon>Pucciniomycetes</taxon>
        <taxon>Pucciniales</taxon>
        <taxon>Pucciniaceae</taxon>
        <taxon>Puccinia</taxon>
    </lineage>
</organism>
<feature type="compositionally biased region" description="Low complexity" evidence="1">
    <location>
        <begin position="694"/>
        <end position="703"/>
    </location>
</feature>
<feature type="region of interest" description="Disordered" evidence="1">
    <location>
        <begin position="684"/>
        <end position="711"/>
    </location>
</feature>
<feature type="compositionally biased region" description="Low complexity" evidence="1">
    <location>
        <begin position="169"/>
        <end position="190"/>
    </location>
</feature>
<feature type="compositionally biased region" description="Polar residues" evidence="1">
    <location>
        <begin position="357"/>
        <end position="378"/>
    </location>
</feature>